<proteinExistence type="predicted"/>
<organism evidence="1">
    <name type="scientific">bioreactor metagenome</name>
    <dbReference type="NCBI Taxonomy" id="1076179"/>
    <lineage>
        <taxon>unclassified sequences</taxon>
        <taxon>metagenomes</taxon>
        <taxon>ecological metagenomes</taxon>
    </lineage>
</organism>
<reference evidence="1" key="1">
    <citation type="submission" date="2019-08" db="EMBL/GenBank/DDBJ databases">
        <authorList>
            <person name="Kucharzyk K."/>
            <person name="Murdoch R.W."/>
            <person name="Higgins S."/>
            <person name="Loffler F."/>
        </authorList>
    </citation>
    <scope>NUCLEOTIDE SEQUENCE</scope>
</reference>
<protein>
    <submittedName>
        <fullName evidence="1">Uncharacterized protein</fullName>
    </submittedName>
</protein>
<name>A0A644YSM9_9ZZZZ</name>
<accession>A0A644YSM9</accession>
<evidence type="ECO:0000313" key="1">
    <source>
        <dbReference type="EMBL" id="MPM31516.1"/>
    </source>
</evidence>
<sequence length="211" mass="23268">MPPVVIAGLGGMDHQLAGHVAAEQFRRVGDRQHQMVAVALDRPHADDRIGAVIAMGVDAAGIAIEDQRLLGVGQRKPADFALQRGRIEPVGNFAFDLFGLAAATGHGDEIRTGEFAQRQHYFVTQRLPVRFAIISRHLRLKRNLDLPAAVAHDGFAPERNAADFPEAVRRRIAADLLGAVHRQRHRRVANAETVGNHHRPLPVFDLKRTPR</sequence>
<comment type="caution">
    <text evidence="1">The sequence shown here is derived from an EMBL/GenBank/DDBJ whole genome shotgun (WGS) entry which is preliminary data.</text>
</comment>
<dbReference type="AlphaFoldDB" id="A0A644YSM9"/>
<gene>
    <name evidence="1" type="ORF">SDC9_78071</name>
</gene>
<dbReference type="EMBL" id="VSSQ01006095">
    <property type="protein sequence ID" value="MPM31516.1"/>
    <property type="molecule type" value="Genomic_DNA"/>
</dbReference>